<comment type="caution">
    <text evidence="1">The sequence shown here is derived from an EMBL/GenBank/DDBJ whole genome shotgun (WGS) entry which is preliminary data.</text>
</comment>
<dbReference type="AlphaFoldDB" id="A0A0G0UD05"/>
<gene>
    <name evidence="1" type="ORF">UU34_C0009G0001</name>
</gene>
<dbReference type="EMBL" id="LCAG01000009">
    <property type="protein sequence ID" value="KKR86833.1"/>
    <property type="molecule type" value="Genomic_DNA"/>
</dbReference>
<protein>
    <submittedName>
        <fullName evidence="1">Uncharacterized protein</fullName>
    </submittedName>
</protein>
<sequence>SLVIADQQAAVNTFSGLVHTARQANKVGRARNTTLCGSKASPAMGTKS</sequence>
<name>A0A0G0UD05_9BACT</name>
<accession>A0A0G0UD05</accession>
<reference evidence="1 2" key="1">
    <citation type="journal article" date="2015" name="Nature">
        <title>rRNA introns, odd ribosomes, and small enigmatic genomes across a large radiation of phyla.</title>
        <authorList>
            <person name="Brown C.T."/>
            <person name="Hug L.A."/>
            <person name="Thomas B.C."/>
            <person name="Sharon I."/>
            <person name="Castelle C.J."/>
            <person name="Singh A."/>
            <person name="Wilkins M.J."/>
            <person name="Williams K.H."/>
            <person name="Banfield J.F."/>
        </authorList>
    </citation>
    <scope>NUCLEOTIDE SEQUENCE [LARGE SCALE GENOMIC DNA]</scope>
</reference>
<dbReference type="Proteomes" id="UP000034854">
    <property type="component" value="Unassembled WGS sequence"/>
</dbReference>
<evidence type="ECO:0000313" key="1">
    <source>
        <dbReference type="EMBL" id="KKR86833.1"/>
    </source>
</evidence>
<evidence type="ECO:0000313" key="2">
    <source>
        <dbReference type="Proteomes" id="UP000034854"/>
    </source>
</evidence>
<proteinExistence type="predicted"/>
<organism evidence="1 2">
    <name type="scientific">Candidatus Curtissbacteria bacterium GW2011_GWA1_41_11</name>
    <dbReference type="NCBI Taxonomy" id="1618409"/>
    <lineage>
        <taxon>Bacteria</taxon>
        <taxon>Candidatus Curtissiibacteriota</taxon>
    </lineage>
</organism>
<feature type="non-terminal residue" evidence="1">
    <location>
        <position position="1"/>
    </location>
</feature>